<name>A0A1B7ZFC3_9FLAO</name>
<dbReference type="STRING" id="1836467.BTR34_10740"/>
<evidence type="ECO:0000259" key="1">
    <source>
        <dbReference type="Pfam" id="PF07883"/>
    </source>
</evidence>
<organism evidence="2 3">
    <name type="scientific">Maribacter hydrothermalis</name>
    <dbReference type="NCBI Taxonomy" id="1836467"/>
    <lineage>
        <taxon>Bacteria</taxon>
        <taxon>Pseudomonadati</taxon>
        <taxon>Bacteroidota</taxon>
        <taxon>Flavobacteriia</taxon>
        <taxon>Flavobacteriales</taxon>
        <taxon>Flavobacteriaceae</taxon>
        <taxon>Maribacter</taxon>
    </lineage>
</organism>
<dbReference type="OrthoDB" id="799474at2"/>
<dbReference type="InterPro" id="IPR014710">
    <property type="entry name" value="RmlC-like_jellyroll"/>
</dbReference>
<dbReference type="Gene3D" id="2.60.120.10">
    <property type="entry name" value="Jelly Rolls"/>
    <property type="match status" value="1"/>
</dbReference>
<dbReference type="Pfam" id="PF07883">
    <property type="entry name" value="Cupin_2"/>
    <property type="match status" value="1"/>
</dbReference>
<keyword evidence="3" id="KW-1185">Reference proteome</keyword>
<evidence type="ECO:0000313" key="2">
    <source>
        <dbReference type="EMBL" id="OBR42250.1"/>
    </source>
</evidence>
<dbReference type="InterPro" id="IPR011051">
    <property type="entry name" value="RmlC_Cupin_sf"/>
</dbReference>
<dbReference type="Proteomes" id="UP000092164">
    <property type="component" value="Unassembled WGS sequence"/>
</dbReference>
<reference evidence="3" key="1">
    <citation type="submission" date="2016-06" db="EMBL/GenBank/DDBJ databases">
        <authorList>
            <person name="Zhan P."/>
        </authorList>
    </citation>
    <scope>NUCLEOTIDE SEQUENCE [LARGE SCALE GENOMIC DNA]</scope>
    <source>
        <strain evidence="3">T28</strain>
    </source>
</reference>
<dbReference type="RefSeq" id="WP_068481358.1">
    <property type="nucleotide sequence ID" value="NZ_CP018760.1"/>
</dbReference>
<proteinExistence type="predicted"/>
<dbReference type="EMBL" id="LZFP01000001">
    <property type="protein sequence ID" value="OBR42250.1"/>
    <property type="molecule type" value="Genomic_DNA"/>
</dbReference>
<protein>
    <recommendedName>
        <fullName evidence="1">Cupin type-2 domain-containing protein</fullName>
    </recommendedName>
</protein>
<comment type="caution">
    <text evidence="2">The sequence shown here is derived from an EMBL/GenBank/DDBJ whole genome shotgun (WGS) entry which is preliminary data.</text>
</comment>
<feature type="domain" description="Cupin type-2" evidence="1">
    <location>
        <begin position="30"/>
        <end position="85"/>
    </location>
</feature>
<dbReference type="KEGG" id="mart:BTR34_10740"/>
<accession>A0A1B7ZFC3</accession>
<dbReference type="InterPro" id="IPR013096">
    <property type="entry name" value="Cupin_2"/>
</dbReference>
<gene>
    <name evidence="2" type="ORF">A9200_02360</name>
</gene>
<dbReference type="SUPFAM" id="SSF51182">
    <property type="entry name" value="RmlC-like cupins"/>
    <property type="match status" value="1"/>
</dbReference>
<sequence>MEVLNKPELMHLQIGDSMKILQVAGSAGMRIPHHYCSHEAVIVVNEGLAVLTMPDSEQLLGAGDSFVIPAKKEHTLKIKKDFKALAIMAVDSEINFI</sequence>
<dbReference type="AlphaFoldDB" id="A0A1B7ZFC3"/>
<evidence type="ECO:0000313" key="3">
    <source>
        <dbReference type="Proteomes" id="UP000092164"/>
    </source>
</evidence>